<organism evidence="3 4">
    <name type="scientific">Candidatus Uhrbacteria bacterium RIFCSPLOWO2_02_FULL_48_12</name>
    <dbReference type="NCBI Taxonomy" id="1802407"/>
    <lineage>
        <taxon>Bacteria</taxon>
        <taxon>Candidatus Uhriibacteriota</taxon>
    </lineage>
</organism>
<name>A0A1F7V7N1_9BACT</name>
<evidence type="ECO:0000313" key="3">
    <source>
        <dbReference type="EMBL" id="OGL86499.1"/>
    </source>
</evidence>
<protein>
    <recommendedName>
        <fullName evidence="2">TraC-like domain-containing protein</fullName>
    </recommendedName>
</protein>
<dbReference type="Proteomes" id="UP000178723">
    <property type="component" value="Unassembled WGS sequence"/>
</dbReference>
<sequence>MFYFVARKASSSTKSTQRFLEIAEIKEDIVVLKDGTLRAVLLVSSINFALKSDDEQTAIIQGYMSFLNSLDFPLQIVVQSRKLNIAKYLDKLNALEKEQANDLLRMQTAEYRQYIRELVELGEIMNKRFFVVVPYDPLSDRQKGFFPRLREALSPTIIVKLGQERFRRHRHDLMQRVEHIISGLNSMSLEVAVLDTQSLIELYYNTYNPELASLTPLVETNKLQVEGEPESRI</sequence>
<evidence type="ECO:0000259" key="2">
    <source>
        <dbReference type="Pfam" id="PF26593"/>
    </source>
</evidence>
<comment type="caution">
    <text evidence="3">The sequence shown here is derived from an EMBL/GenBank/DDBJ whole genome shotgun (WGS) entry which is preliminary data.</text>
</comment>
<accession>A0A1F7V7N1</accession>
<dbReference type="InterPro" id="IPR058596">
    <property type="entry name" value="TraC-like_dom"/>
</dbReference>
<gene>
    <name evidence="3" type="ORF">A3I40_01560</name>
</gene>
<feature type="domain" description="TraC-like" evidence="2">
    <location>
        <begin position="29"/>
        <end position="137"/>
    </location>
</feature>
<dbReference type="Pfam" id="PF26593">
    <property type="entry name" value="TraC-like"/>
    <property type="match status" value="1"/>
</dbReference>
<keyword evidence="1" id="KW-0175">Coiled coil</keyword>
<dbReference type="EMBL" id="MGEP01000048">
    <property type="protein sequence ID" value="OGL86499.1"/>
    <property type="molecule type" value="Genomic_DNA"/>
</dbReference>
<evidence type="ECO:0000256" key="1">
    <source>
        <dbReference type="SAM" id="Coils"/>
    </source>
</evidence>
<reference evidence="3 4" key="1">
    <citation type="journal article" date="2016" name="Nat. Commun.">
        <title>Thousands of microbial genomes shed light on interconnected biogeochemical processes in an aquifer system.</title>
        <authorList>
            <person name="Anantharaman K."/>
            <person name="Brown C.T."/>
            <person name="Hug L.A."/>
            <person name="Sharon I."/>
            <person name="Castelle C.J."/>
            <person name="Probst A.J."/>
            <person name="Thomas B.C."/>
            <person name="Singh A."/>
            <person name="Wilkins M.J."/>
            <person name="Karaoz U."/>
            <person name="Brodie E.L."/>
            <person name="Williams K.H."/>
            <person name="Hubbard S.S."/>
            <person name="Banfield J.F."/>
        </authorList>
    </citation>
    <scope>NUCLEOTIDE SEQUENCE [LARGE SCALE GENOMIC DNA]</scope>
</reference>
<feature type="coiled-coil region" evidence="1">
    <location>
        <begin position="78"/>
        <end position="117"/>
    </location>
</feature>
<dbReference type="AlphaFoldDB" id="A0A1F7V7N1"/>
<dbReference type="STRING" id="1802407.A3I40_01560"/>
<evidence type="ECO:0000313" key="4">
    <source>
        <dbReference type="Proteomes" id="UP000178723"/>
    </source>
</evidence>
<proteinExistence type="predicted"/>